<evidence type="ECO:0000313" key="1">
    <source>
        <dbReference type="EMBL" id="VEL42018.1"/>
    </source>
</evidence>
<dbReference type="AlphaFoldDB" id="A0A3S5CRE5"/>
<keyword evidence="2" id="KW-1185">Reference proteome</keyword>
<evidence type="ECO:0000313" key="2">
    <source>
        <dbReference type="Proteomes" id="UP000784294"/>
    </source>
</evidence>
<name>A0A3S5CRE5_9PLAT</name>
<sequence>MFIRGPSGVLGSGTGVTASSCLASLHEDTLGAHWKSALAQYVALELSRPASGSGFSVSTGLISTTGSGTGYASVAASSLFGGNVGNSVGSSGFISDQDVLPFLAPGLLADFLPPPGSRYFAAARGVATTSSVFSENSSGVFTTNSATGYNSIHGQPSVRGPVTTFSLTSSTKTKAFFQLATVSSGTGNACAPSGPVVYVCDLIGLHLPSFRYNGPKAAQRRTCSYLVSAS</sequence>
<organism evidence="1 2">
    <name type="scientific">Protopolystoma xenopodis</name>
    <dbReference type="NCBI Taxonomy" id="117903"/>
    <lineage>
        <taxon>Eukaryota</taxon>
        <taxon>Metazoa</taxon>
        <taxon>Spiralia</taxon>
        <taxon>Lophotrochozoa</taxon>
        <taxon>Platyhelminthes</taxon>
        <taxon>Monogenea</taxon>
        <taxon>Polyopisthocotylea</taxon>
        <taxon>Polystomatidea</taxon>
        <taxon>Polystomatidae</taxon>
        <taxon>Protopolystoma</taxon>
    </lineage>
</organism>
<reference evidence="1" key="1">
    <citation type="submission" date="2018-11" db="EMBL/GenBank/DDBJ databases">
        <authorList>
            <consortium name="Pathogen Informatics"/>
        </authorList>
    </citation>
    <scope>NUCLEOTIDE SEQUENCE</scope>
</reference>
<protein>
    <submittedName>
        <fullName evidence="1">Uncharacterized protein</fullName>
    </submittedName>
</protein>
<accession>A0A3S5CRE5</accession>
<dbReference type="EMBL" id="CAAALY010272154">
    <property type="protein sequence ID" value="VEL42018.1"/>
    <property type="molecule type" value="Genomic_DNA"/>
</dbReference>
<comment type="caution">
    <text evidence="1">The sequence shown here is derived from an EMBL/GenBank/DDBJ whole genome shotgun (WGS) entry which is preliminary data.</text>
</comment>
<proteinExistence type="predicted"/>
<gene>
    <name evidence="1" type="ORF">PXEA_LOCUS35458</name>
</gene>
<dbReference type="Proteomes" id="UP000784294">
    <property type="component" value="Unassembled WGS sequence"/>
</dbReference>
<dbReference type="OrthoDB" id="6270916at2759"/>
<dbReference type="PROSITE" id="PS51257">
    <property type="entry name" value="PROKAR_LIPOPROTEIN"/>
    <property type="match status" value="1"/>
</dbReference>